<dbReference type="PANTHER" id="PTHR43343">
    <property type="entry name" value="PEPTIDASE S12"/>
    <property type="match status" value="1"/>
</dbReference>
<dbReference type="GO" id="GO:0004252">
    <property type="term" value="F:serine-type endopeptidase activity"/>
    <property type="evidence" value="ECO:0007669"/>
    <property type="project" value="InterPro"/>
</dbReference>
<keyword evidence="7" id="KW-1185">Reference proteome</keyword>
<evidence type="ECO:0000313" key="7">
    <source>
        <dbReference type="Proteomes" id="UP000193136"/>
    </source>
</evidence>
<dbReference type="OrthoDB" id="8678832at2"/>
<keyword evidence="4" id="KW-0812">Transmembrane</keyword>
<dbReference type="Gene3D" id="2.40.10.120">
    <property type="match status" value="1"/>
</dbReference>
<dbReference type="PANTHER" id="PTHR43343:SF3">
    <property type="entry name" value="PROTEASE DO-LIKE 8, CHLOROPLASTIC"/>
    <property type="match status" value="1"/>
</dbReference>
<accession>A0A1X0XIU9</accession>
<dbReference type="PRINTS" id="PR00834">
    <property type="entry name" value="PROTEASES2C"/>
</dbReference>
<dbReference type="GO" id="GO:0006508">
    <property type="term" value="P:proteolysis"/>
    <property type="evidence" value="ECO:0007669"/>
    <property type="project" value="UniProtKB-KW"/>
</dbReference>
<evidence type="ECO:0000256" key="1">
    <source>
        <dbReference type="ARBA" id="ARBA00022670"/>
    </source>
</evidence>
<dbReference type="Gene3D" id="2.30.42.10">
    <property type="match status" value="1"/>
</dbReference>
<feature type="transmembrane region" description="Helical" evidence="4">
    <location>
        <begin position="73"/>
        <end position="89"/>
    </location>
</feature>
<dbReference type="InterPro" id="IPR001940">
    <property type="entry name" value="Peptidase_S1C"/>
</dbReference>
<organism evidence="6 7">
    <name type="scientific">Geothermobacter hydrogeniphilus</name>
    <dbReference type="NCBI Taxonomy" id="1969733"/>
    <lineage>
        <taxon>Bacteria</taxon>
        <taxon>Pseudomonadati</taxon>
        <taxon>Thermodesulfobacteriota</taxon>
        <taxon>Desulfuromonadia</taxon>
        <taxon>Desulfuromonadales</taxon>
        <taxon>Geothermobacteraceae</taxon>
        <taxon>Geothermobacter</taxon>
    </lineage>
</organism>
<dbReference type="PROSITE" id="PS50106">
    <property type="entry name" value="PDZ"/>
    <property type="match status" value="1"/>
</dbReference>
<evidence type="ECO:0000256" key="4">
    <source>
        <dbReference type="SAM" id="Phobius"/>
    </source>
</evidence>
<evidence type="ECO:0000256" key="3">
    <source>
        <dbReference type="SAM" id="MobiDB-lite"/>
    </source>
</evidence>
<dbReference type="SUPFAM" id="SSF50156">
    <property type="entry name" value="PDZ domain-like"/>
    <property type="match status" value="1"/>
</dbReference>
<feature type="region of interest" description="Disordered" evidence="3">
    <location>
        <begin position="1"/>
        <end position="30"/>
    </location>
</feature>
<name>A0A1X0XIU9_9BACT</name>
<reference evidence="6 7" key="1">
    <citation type="submission" date="2017-03" db="EMBL/GenBank/DDBJ databases">
        <title>Genome sequence of Geothermobacter sp. EPR-M, Deep-Sea Iron Reducer.</title>
        <authorList>
            <person name="Tully B."/>
            <person name="Savalia P."/>
            <person name="Abuyen K."/>
            <person name="Baughan C."/>
            <person name="Romero E."/>
            <person name="Ronkowski C."/>
            <person name="Torres B."/>
            <person name="Tremblay J."/>
            <person name="Trujillo A."/>
            <person name="Tyler M."/>
            <person name="Perez-Rodriguez I."/>
            <person name="Amend J."/>
        </authorList>
    </citation>
    <scope>NUCLEOTIDE SEQUENCE [LARGE SCALE GENOMIC DNA]</scope>
    <source>
        <strain evidence="6 7">EPR-M</strain>
    </source>
</reference>
<sequence>MPPLRSDMPESVSPRPAPDGRLLNDPAIPTPPRLIRPGTCLRRVSRNRPEHSFLCGGLPVLFQRSTNQACGRFLWLIIILLFLFAGLPSNCPAAARGSSQTTAIETATFDLLANGRLIGNGWFASPAGFAVTAAHLLAENDSVEISSPAAGRRKADVIAVDRAHDLALLRIPRDGDFFPYLPISSRKPTVGQAVFSYGSALFRHQLHFQGIVSKTRPHFEWNARNQCYSQVYLLSAMTPKGLSGAPWVNDRNEVVGMQSGMMTWKGALMGTAFVTPAEAIAYLLKHKRPRPAATLGLQVAETMEGGAAANLSSSGLLVTRVLADSPAAQSGISKGDRILTLNGRKILYRDDFLSTVRNTGEGQKLLLEIKRGTESRKLTITPRPLSAGGRS</sequence>
<gene>
    <name evidence="6" type="ORF">B5V00_16635</name>
</gene>
<evidence type="ECO:0000259" key="5">
    <source>
        <dbReference type="PROSITE" id="PS50106"/>
    </source>
</evidence>
<proteinExistence type="predicted"/>
<comment type="caution">
    <text evidence="6">The sequence shown here is derived from an EMBL/GenBank/DDBJ whole genome shotgun (WGS) entry which is preliminary data.</text>
</comment>
<dbReference type="Pfam" id="PF13180">
    <property type="entry name" value="PDZ_2"/>
    <property type="match status" value="1"/>
</dbReference>
<dbReference type="InterPro" id="IPR036034">
    <property type="entry name" value="PDZ_sf"/>
</dbReference>
<dbReference type="AlphaFoldDB" id="A0A1X0XIU9"/>
<dbReference type="InterPro" id="IPR051201">
    <property type="entry name" value="Chloro_Bact_Ser_Proteases"/>
</dbReference>
<protein>
    <recommendedName>
        <fullName evidence="5">PDZ domain-containing protein</fullName>
    </recommendedName>
</protein>
<dbReference type="InterPro" id="IPR009003">
    <property type="entry name" value="Peptidase_S1_PA"/>
</dbReference>
<dbReference type="Proteomes" id="UP000193136">
    <property type="component" value="Unassembled WGS sequence"/>
</dbReference>
<dbReference type="Pfam" id="PF13365">
    <property type="entry name" value="Trypsin_2"/>
    <property type="match status" value="1"/>
</dbReference>
<evidence type="ECO:0000313" key="6">
    <source>
        <dbReference type="EMBL" id="ORJ52822.1"/>
    </source>
</evidence>
<keyword evidence="1" id="KW-0645">Protease</keyword>
<keyword evidence="4" id="KW-1133">Transmembrane helix</keyword>
<dbReference type="InterPro" id="IPR001478">
    <property type="entry name" value="PDZ"/>
</dbReference>
<keyword evidence="4" id="KW-0472">Membrane</keyword>
<keyword evidence="2" id="KW-0378">Hydrolase</keyword>
<feature type="domain" description="PDZ" evidence="5">
    <location>
        <begin position="280"/>
        <end position="371"/>
    </location>
</feature>
<evidence type="ECO:0000256" key="2">
    <source>
        <dbReference type="ARBA" id="ARBA00022801"/>
    </source>
</evidence>
<dbReference type="SUPFAM" id="SSF50494">
    <property type="entry name" value="Trypsin-like serine proteases"/>
    <property type="match status" value="1"/>
</dbReference>
<dbReference type="SMART" id="SM00228">
    <property type="entry name" value="PDZ"/>
    <property type="match status" value="1"/>
</dbReference>
<dbReference type="STRING" id="1969733.B5V00_16635"/>
<dbReference type="EMBL" id="NAAD01000046">
    <property type="protein sequence ID" value="ORJ52822.1"/>
    <property type="molecule type" value="Genomic_DNA"/>
</dbReference>